<name>A0ABP7KWG7_9MICO</name>
<evidence type="ECO:0000313" key="2">
    <source>
        <dbReference type="Proteomes" id="UP001501803"/>
    </source>
</evidence>
<dbReference type="Gene3D" id="3.40.960.10">
    <property type="entry name" value="VSR Endonuclease"/>
    <property type="match status" value="1"/>
</dbReference>
<keyword evidence="2" id="KW-1185">Reference proteome</keyword>
<evidence type="ECO:0008006" key="3">
    <source>
        <dbReference type="Google" id="ProtNLM"/>
    </source>
</evidence>
<accession>A0ABP7KWG7</accession>
<dbReference type="EMBL" id="BAABCN010000012">
    <property type="protein sequence ID" value="GAA3888689.1"/>
    <property type="molecule type" value="Genomic_DNA"/>
</dbReference>
<gene>
    <name evidence="1" type="ORF">GCM10022381_33200</name>
</gene>
<evidence type="ECO:0000313" key="1">
    <source>
        <dbReference type="EMBL" id="GAA3888689.1"/>
    </source>
</evidence>
<protein>
    <recommendedName>
        <fullName evidence="3">DUF559 domain-containing protein</fullName>
    </recommendedName>
</protein>
<comment type="caution">
    <text evidence="1">The sequence shown here is derived from an EMBL/GenBank/DDBJ whole genome shotgun (WGS) entry which is preliminary data.</text>
</comment>
<proteinExistence type="predicted"/>
<sequence>MTAPLQTWLDLGPVLKRNDLVAVADFLCAGKHPRYQPSELVAAAERVPGRRGVRALREAASLARARVDSPKETETRLLILDAGLPEPVVGFEVLGVNLPFNPHVDLSWPAFKVCAEYEGEEHRTDRRRFRSDITRRERLEDVKWRVIRVTDDDLQNGGLELIQRIHNALVERGWDPTS</sequence>
<dbReference type="SUPFAM" id="SSF52980">
    <property type="entry name" value="Restriction endonuclease-like"/>
    <property type="match status" value="1"/>
</dbReference>
<dbReference type="Proteomes" id="UP001501803">
    <property type="component" value="Unassembled WGS sequence"/>
</dbReference>
<dbReference type="InterPro" id="IPR011335">
    <property type="entry name" value="Restrct_endonuc-II-like"/>
</dbReference>
<organism evidence="1 2">
    <name type="scientific">Leifsonia kafniensis</name>
    <dbReference type="NCBI Taxonomy" id="475957"/>
    <lineage>
        <taxon>Bacteria</taxon>
        <taxon>Bacillati</taxon>
        <taxon>Actinomycetota</taxon>
        <taxon>Actinomycetes</taxon>
        <taxon>Micrococcales</taxon>
        <taxon>Microbacteriaceae</taxon>
        <taxon>Leifsonia</taxon>
    </lineage>
</organism>
<reference evidence="2" key="1">
    <citation type="journal article" date="2019" name="Int. J. Syst. Evol. Microbiol.">
        <title>The Global Catalogue of Microorganisms (GCM) 10K type strain sequencing project: providing services to taxonomists for standard genome sequencing and annotation.</title>
        <authorList>
            <consortium name="The Broad Institute Genomics Platform"/>
            <consortium name="The Broad Institute Genome Sequencing Center for Infectious Disease"/>
            <person name="Wu L."/>
            <person name="Ma J."/>
        </authorList>
    </citation>
    <scope>NUCLEOTIDE SEQUENCE [LARGE SCALE GENOMIC DNA]</scope>
    <source>
        <strain evidence="2">JCM 17021</strain>
    </source>
</reference>